<evidence type="ECO:0000313" key="1">
    <source>
        <dbReference type="EMBL" id="NIH53498.1"/>
    </source>
</evidence>
<reference evidence="1 2" key="1">
    <citation type="submission" date="2020-02" db="EMBL/GenBank/DDBJ databases">
        <title>Sequencing the genomes of 1000 actinobacteria strains.</title>
        <authorList>
            <person name="Klenk H.-P."/>
        </authorList>
    </citation>
    <scope>NUCLEOTIDE SEQUENCE [LARGE SCALE GENOMIC DNA]</scope>
    <source>
        <strain evidence="1 2">DSM 27960</strain>
    </source>
</reference>
<evidence type="ECO:0000313" key="2">
    <source>
        <dbReference type="Proteomes" id="UP000541033"/>
    </source>
</evidence>
<protein>
    <submittedName>
        <fullName evidence="1">Uncharacterized protein</fullName>
    </submittedName>
</protein>
<accession>A0A7X5TTP5</accession>
<organism evidence="1 2">
    <name type="scientific">Lysinibacter cavernae</name>
    <dbReference type="NCBI Taxonomy" id="1640652"/>
    <lineage>
        <taxon>Bacteria</taxon>
        <taxon>Bacillati</taxon>
        <taxon>Actinomycetota</taxon>
        <taxon>Actinomycetes</taxon>
        <taxon>Micrococcales</taxon>
        <taxon>Microbacteriaceae</taxon>
        <taxon>Lysinibacter</taxon>
    </lineage>
</organism>
<name>A0A7X5TTP5_9MICO</name>
<gene>
    <name evidence="1" type="ORF">FHX76_001366</name>
</gene>
<comment type="caution">
    <text evidence="1">The sequence shown here is derived from an EMBL/GenBank/DDBJ whole genome shotgun (WGS) entry which is preliminary data.</text>
</comment>
<dbReference type="AlphaFoldDB" id="A0A7X5TTP5"/>
<proteinExistence type="predicted"/>
<dbReference type="PROSITE" id="PS51257">
    <property type="entry name" value="PROKAR_LIPOPROTEIN"/>
    <property type="match status" value="1"/>
</dbReference>
<dbReference type="RefSeq" id="WP_167149149.1">
    <property type="nucleotide sequence ID" value="NZ_JAAMOX010000001.1"/>
</dbReference>
<dbReference type="Proteomes" id="UP000541033">
    <property type="component" value="Unassembled WGS sequence"/>
</dbReference>
<keyword evidence="2" id="KW-1185">Reference proteome</keyword>
<dbReference type="EMBL" id="JAAMOX010000001">
    <property type="protein sequence ID" value="NIH53498.1"/>
    <property type="molecule type" value="Genomic_DNA"/>
</dbReference>
<sequence length="171" mass="18476">MAALKRLLSVVGCFAFVCGLLLVQGCSVSNRSTLSLSFTYDGEYRTVTAHPEVVRCDETTTSGFTFENGPQATFVLSLLHEGTSRTSQAYVNDVDGGILAAFSDQIVTARTEQEGSGDRRTIVSGAKVDLKLLFDVGRNRDKGLDVEDFDNQNVPVVSGTVNASLFCTKYE</sequence>